<sequence length="785" mass="86321">MAGLAQPKSESKLPLEIRTKSVEHTLVPLVAQITTLVNHKEKTKVSEKTLRVLVQVGQVVNRAVGKFVSVGESIAEENPEIKNEMCEACQEARQAGVSIQKLTATPDGNSGHAKTIKEKTAMVRAARQLLSAITRVLLLADKVVVKQLLAAKDRVLASLVKLERVSNFTDFMDAFSHFGKEMVCLAQITGERQNDLKSDKQRAQMGAARAVLEKATMMLLTSSKTCLRHPDCHSAKQNRAGVFAQMRRALDMVHQIVTNGGMSSDSLSPTVNGDSGIGLATSQPTASRVLKDFDDLCELTRITMVGPSTQEKLNSALDLIIESSQDFTDSAYTSHENRERILDLCDQLRIQLNNLIKIGASLDQKETASSSQELETAILKTIEASKVLHKQLQDTTMDQASELFKVNEDHDLLKGLKIHGLAGSSDKVDELSVKFREHSEQLEEVCKLLRHIANTGPLIITAEHNESVIHVTCPLLLNAAQTFSQYPGSRIAEGNLDVFAKAWEGQINELSILVKEVNDVCQGKMEKHVYQSLPRPGKHGTMVKSLRPVKLDAEEQAKIAKLGLEMKLITSEMDAETDKWEEADNDIVKRAKNMSSMAFSMYLFTRGEGPLKTTQDLFTQAKYFADEGNKLYKTVKEFAERVPASGHKEELVVHLDRIPVFCQQLLKTLRAPTFGKAATFNKVDSAIQETKNLMNAVAKVVTTSFICATKYNIDCRSTSVQSYKWRGSSQRLDNQANGGTDAGSESGGSSTTTTAPPSLQNSYIEGLYRSSSLNKPLSTIGLLDS</sequence>
<dbReference type="RefSeq" id="XP_029635968.1">
    <property type="nucleotide sequence ID" value="XM_029780108.2"/>
</dbReference>
<dbReference type="PANTHER" id="PTHR46342:SF1">
    <property type="entry name" value="ALPHA-CATULIN"/>
    <property type="match status" value="1"/>
</dbReference>
<feature type="compositionally biased region" description="Low complexity" evidence="4">
    <location>
        <begin position="738"/>
        <end position="758"/>
    </location>
</feature>
<dbReference type="InterPro" id="IPR030045">
    <property type="entry name" value="CTNNAL1"/>
</dbReference>
<comment type="subcellular location">
    <subcellularLocation>
        <location evidence="1">Cytoplasm</location>
    </subcellularLocation>
</comment>
<dbReference type="InterPro" id="IPR006077">
    <property type="entry name" value="Vinculin/catenin"/>
</dbReference>
<dbReference type="PANTHER" id="PTHR46342">
    <property type="entry name" value="ALPHA-CATULIN"/>
    <property type="match status" value="1"/>
</dbReference>
<organism evidence="5 6">
    <name type="scientific">Octopus sinensis</name>
    <name type="common">East Asian common octopus</name>
    <dbReference type="NCBI Taxonomy" id="2607531"/>
    <lineage>
        <taxon>Eukaryota</taxon>
        <taxon>Metazoa</taxon>
        <taxon>Spiralia</taxon>
        <taxon>Lophotrochozoa</taxon>
        <taxon>Mollusca</taxon>
        <taxon>Cephalopoda</taxon>
        <taxon>Coleoidea</taxon>
        <taxon>Octopodiformes</taxon>
        <taxon>Octopoda</taxon>
        <taxon>Incirrata</taxon>
        <taxon>Octopodidae</taxon>
        <taxon>Octopus</taxon>
    </lineage>
</organism>
<evidence type="ECO:0000256" key="4">
    <source>
        <dbReference type="SAM" id="MobiDB-lite"/>
    </source>
</evidence>
<dbReference type="GO" id="GO:0051015">
    <property type="term" value="F:actin filament binding"/>
    <property type="evidence" value="ECO:0007669"/>
    <property type="project" value="InterPro"/>
</dbReference>
<proteinExistence type="inferred from homology"/>
<evidence type="ECO:0000256" key="1">
    <source>
        <dbReference type="ARBA" id="ARBA00004496"/>
    </source>
</evidence>
<keyword evidence="3" id="KW-0963">Cytoplasm</keyword>
<evidence type="ECO:0000313" key="5">
    <source>
        <dbReference type="Proteomes" id="UP000515154"/>
    </source>
</evidence>
<dbReference type="Pfam" id="PF01044">
    <property type="entry name" value="Vinculin"/>
    <property type="match status" value="2"/>
</dbReference>
<dbReference type="InterPro" id="IPR036723">
    <property type="entry name" value="Alpha-catenin/vinculin-like_sf"/>
</dbReference>
<dbReference type="AlphaFoldDB" id="A0A6P7SD53"/>
<dbReference type="PRINTS" id="PR00805">
    <property type="entry name" value="ALPHACATENIN"/>
</dbReference>
<dbReference type="GO" id="GO:0045296">
    <property type="term" value="F:cadherin binding"/>
    <property type="evidence" value="ECO:0007669"/>
    <property type="project" value="InterPro"/>
</dbReference>
<accession>A0A6P7SD53</accession>
<dbReference type="Gene3D" id="6.10.250.2510">
    <property type="match status" value="1"/>
</dbReference>
<feature type="region of interest" description="Disordered" evidence="4">
    <location>
        <begin position="726"/>
        <end position="759"/>
    </location>
</feature>
<dbReference type="KEGG" id="osn:115211339"/>
<dbReference type="InterPro" id="IPR001033">
    <property type="entry name" value="Alpha_catenin"/>
</dbReference>
<evidence type="ECO:0000256" key="3">
    <source>
        <dbReference type="ARBA" id="ARBA00022490"/>
    </source>
</evidence>
<feature type="compositionally biased region" description="Polar residues" evidence="4">
    <location>
        <begin position="726"/>
        <end position="737"/>
    </location>
</feature>
<dbReference type="GO" id="GO:0007155">
    <property type="term" value="P:cell adhesion"/>
    <property type="evidence" value="ECO:0007669"/>
    <property type="project" value="InterPro"/>
</dbReference>
<keyword evidence="5" id="KW-1185">Reference proteome</keyword>
<reference evidence="6" key="1">
    <citation type="submission" date="2025-08" db="UniProtKB">
        <authorList>
            <consortium name="RefSeq"/>
        </authorList>
    </citation>
    <scope>IDENTIFICATION</scope>
</reference>
<dbReference type="GO" id="GO:0005737">
    <property type="term" value="C:cytoplasm"/>
    <property type="evidence" value="ECO:0007669"/>
    <property type="project" value="UniProtKB-SubCell"/>
</dbReference>
<name>A0A6P7SD53_9MOLL</name>
<protein>
    <submittedName>
        <fullName evidence="6">Alpha-catulin isoform X1</fullName>
    </submittedName>
</protein>
<dbReference type="SUPFAM" id="SSF47220">
    <property type="entry name" value="alpha-catenin/vinculin-like"/>
    <property type="match status" value="3"/>
</dbReference>
<dbReference type="GO" id="GO:0007266">
    <property type="term" value="P:Rho protein signal transduction"/>
    <property type="evidence" value="ECO:0007669"/>
    <property type="project" value="InterPro"/>
</dbReference>
<comment type="similarity">
    <text evidence="2">Belongs to the vinculin/alpha-catenin family.</text>
</comment>
<dbReference type="Proteomes" id="UP000515154">
    <property type="component" value="Linkage group LG1"/>
</dbReference>
<evidence type="ECO:0000313" key="6">
    <source>
        <dbReference type="RefSeq" id="XP_029635968.1"/>
    </source>
</evidence>
<gene>
    <name evidence="6" type="primary">LOC115211339</name>
</gene>
<dbReference type="Gene3D" id="1.20.120.230">
    <property type="entry name" value="Alpha-catenin/vinculin-like"/>
    <property type="match status" value="4"/>
</dbReference>
<evidence type="ECO:0000256" key="2">
    <source>
        <dbReference type="ARBA" id="ARBA00008376"/>
    </source>
</evidence>